<protein>
    <submittedName>
        <fullName evidence="1">DUF1580 domain-containing protein</fullName>
    </submittedName>
</protein>
<name>A0A2Z3HCG1_9BACT</name>
<gene>
    <name evidence="1" type="ORF">C1280_21835</name>
</gene>
<dbReference type="RefSeq" id="WP_010033864.1">
    <property type="nucleotide sequence ID" value="NZ_CP042911.1"/>
</dbReference>
<accession>A0A2Z3HCG1</accession>
<dbReference type="KEGG" id="gog:C1280_21835"/>
<dbReference type="AlphaFoldDB" id="A0A2Z3HCG1"/>
<dbReference type="InterPro" id="IPR011474">
    <property type="entry name" value="DUF1580"/>
</dbReference>
<organism evidence="1 2">
    <name type="scientific">Gemmata obscuriglobus</name>
    <dbReference type="NCBI Taxonomy" id="114"/>
    <lineage>
        <taxon>Bacteria</taxon>
        <taxon>Pseudomonadati</taxon>
        <taxon>Planctomycetota</taxon>
        <taxon>Planctomycetia</taxon>
        <taxon>Gemmatales</taxon>
        <taxon>Gemmataceae</taxon>
        <taxon>Gemmata</taxon>
    </lineage>
</organism>
<proteinExistence type="predicted"/>
<dbReference type="Pfam" id="PF07618">
    <property type="entry name" value="DUF1580"/>
    <property type="match status" value="1"/>
</dbReference>
<evidence type="ECO:0000313" key="2">
    <source>
        <dbReference type="Proteomes" id="UP000245802"/>
    </source>
</evidence>
<reference evidence="1 2" key="1">
    <citation type="submission" date="2018-01" db="EMBL/GenBank/DDBJ databases">
        <title>G. obscuriglobus.</title>
        <authorList>
            <person name="Franke J."/>
            <person name="Blomberg W."/>
            <person name="Selmecki A."/>
        </authorList>
    </citation>
    <scope>NUCLEOTIDE SEQUENCE [LARGE SCALE GENOMIC DNA]</scope>
    <source>
        <strain evidence="1 2">DSM 5831</strain>
    </source>
</reference>
<dbReference type="EMBL" id="CP025958">
    <property type="protein sequence ID" value="AWM39364.1"/>
    <property type="molecule type" value="Genomic_DNA"/>
</dbReference>
<evidence type="ECO:0000313" key="1">
    <source>
        <dbReference type="EMBL" id="AWM39364.1"/>
    </source>
</evidence>
<dbReference type="Proteomes" id="UP000245802">
    <property type="component" value="Chromosome"/>
</dbReference>
<sequence>MTMSEAGAFIKRDALTLRRWVSKGIRGIKLEAVKVGKSLVTSREAVTRFIAATNTTHV</sequence>
<keyword evidence="2" id="KW-1185">Reference proteome</keyword>